<feature type="region of interest" description="Disordered" evidence="2">
    <location>
        <begin position="149"/>
        <end position="187"/>
    </location>
</feature>
<dbReference type="EMBL" id="JBAWTH010000016">
    <property type="protein sequence ID" value="KAL2288390.1"/>
    <property type="molecule type" value="Genomic_DNA"/>
</dbReference>
<reference evidence="4 5" key="1">
    <citation type="submission" date="2024-03" db="EMBL/GenBank/DDBJ databases">
        <title>A high-quality draft genome sequence of Diaporthe vaccinii, a causative agent of upright dieback and viscid rot disease in cranberry plants.</title>
        <authorList>
            <person name="Sarrasin M."/>
            <person name="Lang B.F."/>
            <person name="Burger G."/>
        </authorList>
    </citation>
    <scope>NUCLEOTIDE SEQUENCE [LARGE SCALE GENOMIC DNA]</scope>
    <source>
        <strain evidence="4 5">IS7</strain>
    </source>
</reference>
<evidence type="ECO:0000256" key="1">
    <source>
        <dbReference type="ARBA" id="ARBA00005986"/>
    </source>
</evidence>
<gene>
    <name evidence="4" type="ORF">FJTKL_03783</name>
</gene>
<evidence type="ECO:0000256" key="2">
    <source>
        <dbReference type="SAM" id="MobiDB-lite"/>
    </source>
</evidence>
<evidence type="ECO:0000259" key="3">
    <source>
        <dbReference type="Pfam" id="PF07110"/>
    </source>
</evidence>
<accession>A0ABR4F124</accession>
<name>A0ABR4F124_9PEZI</name>
<comment type="similarity">
    <text evidence="1">Belongs to the tpcK family.</text>
</comment>
<dbReference type="Gene3D" id="3.30.70.100">
    <property type="match status" value="1"/>
</dbReference>
<sequence length="187" mass="21574">METPPVTESTVLDNPGGRLLCLTILGYRKPGMTEEEYRHHMTKISAPMTQDLMVKYGMVRWTQIHNQRSTRALMSKIVDPQMVNIADFDCFSQVVFKSIEDYKSFKKDPYYKKHLFGDHVHFADTQRSQMTIGWIEQFIDEGKVVDGFPQTRGVKRQHSGNSTDESPESEEDRSPSPGSKRRKAKEE</sequence>
<proteinExistence type="inferred from homology"/>
<feature type="domain" description="EthD" evidence="3">
    <location>
        <begin position="29"/>
        <end position="125"/>
    </location>
</feature>
<evidence type="ECO:0000313" key="5">
    <source>
        <dbReference type="Proteomes" id="UP001600888"/>
    </source>
</evidence>
<dbReference type="Pfam" id="PF07110">
    <property type="entry name" value="EthD"/>
    <property type="match status" value="1"/>
</dbReference>
<dbReference type="InterPro" id="IPR011008">
    <property type="entry name" value="Dimeric_a/b-barrel"/>
</dbReference>
<protein>
    <recommendedName>
        <fullName evidence="3">EthD domain-containing protein</fullName>
    </recommendedName>
</protein>
<evidence type="ECO:0000313" key="4">
    <source>
        <dbReference type="EMBL" id="KAL2288390.1"/>
    </source>
</evidence>
<comment type="caution">
    <text evidence="4">The sequence shown here is derived from an EMBL/GenBank/DDBJ whole genome shotgun (WGS) entry which is preliminary data.</text>
</comment>
<keyword evidence="5" id="KW-1185">Reference proteome</keyword>
<dbReference type="Proteomes" id="UP001600888">
    <property type="component" value="Unassembled WGS sequence"/>
</dbReference>
<organism evidence="4 5">
    <name type="scientific">Diaporthe vaccinii</name>
    <dbReference type="NCBI Taxonomy" id="105482"/>
    <lineage>
        <taxon>Eukaryota</taxon>
        <taxon>Fungi</taxon>
        <taxon>Dikarya</taxon>
        <taxon>Ascomycota</taxon>
        <taxon>Pezizomycotina</taxon>
        <taxon>Sordariomycetes</taxon>
        <taxon>Sordariomycetidae</taxon>
        <taxon>Diaporthales</taxon>
        <taxon>Diaporthaceae</taxon>
        <taxon>Diaporthe</taxon>
        <taxon>Diaporthe eres species complex</taxon>
    </lineage>
</organism>
<dbReference type="InterPro" id="IPR009799">
    <property type="entry name" value="EthD_dom"/>
</dbReference>
<dbReference type="SUPFAM" id="SSF54909">
    <property type="entry name" value="Dimeric alpha+beta barrel"/>
    <property type="match status" value="1"/>
</dbReference>